<dbReference type="PANTHER" id="PTHR43581">
    <property type="entry name" value="ATP/GTP PHOSPHATASE"/>
    <property type="match status" value="1"/>
</dbReference>
<comment type="caution">
    <text evidence="3">The sequence shown here is derived from an EMBL/GenBank/DDBJ whole genome shotgun (WGS) entry which is preliminary data.</text>
</comment>
<evidence type="ECO:0000259" key="2">
    <source>
        <dbReference type="SMART" id="SM00382"/>
    </source>
</evidence>
<dbReference type="InterPro" id="IPR051396">
    <property type="entry name" value="Bact_Antivir_Def_Nuclease"/>
</dbReference>
<dbReference type="SMART" id="SM00382">
    <property type="entry name" value="AAA"/>
    <property type="match status" value="1"/>
</dbReference>
<dbReference type="Proteomes" id="UP000320516">
    <property type="component" value="Unassembled WGS sequence"/>
</dbReference>
<dbReference type="PANTHER" id="PTHR43581:SF2">
    <property type="entry name" value="EXCINUCLEASE ATPASE SUBUNIT"/>
    <property type="match status" value="1"/>
</dbReference>
<feature type="compositionally biased region" description="Acidic residues" evidence="1">
    <location>
        <begin position="449"/>
        <end position="459"/>
    </location>
</feature>
<proteinExistence type="predicted"/>
<organism evidence="3 4">
    <name type="scientific">Nitrospirillum amazonense</name>
    <dbReference type="NCBI Taxonomy" id="28077"/>
    <lineage>
        <taxon>Bacteria</taxon>
        <taxon>Pseudomonadati</taxon>
        <taxon>Pseudomonadota</taxon>
        <taxon>Alphaproteobacteria</taxon>
        <taxon>Rhodospirillales</taxon>
        <taxon>Azospirillaceae</taxon>
        <taxon>Nitrospirillum</taxon>
    </lineage>
</organism>
<name>A0A560JI12_9PROT</name>
<dbReference type="AlphaFoldDB" id="A0A560JI12"/>
<dbReference type="GO" id="GO:0005524">
    <property type="term" value="F:ATP binding"/>
    <property type="evidence" value="ECO:0007669"/>
    <property type="project" value="InterPro"/>
</dbReference>
<dbReference type="Pfam" id="PF13304">
    <property type="entry name" value="AAA_21"/>
    <property type="match status" value="1"/>
</dbReference>
<dbReference type="Gene3D" id="3.40.50.300">
    <property type="entry name" value="P-loop containing nucleotide triphosphate hydrolases"/>
    <property type="match status" value="1"/>
</dbReference>
<dbReference type="InterPro" id="IPR003959">
    <property type="entry name" value="ATPase_AAA_core"/>
</dbReference>
<feature type="domain" description="AAA+ ATPase" evidence="2">
    <location>
        <begin position="32"/>
        <end position="434"/>
    </location>
</feature>
<dbReference type="GO" id="GO:0016887">
    <property type="term" value="F:ATP hydrolysis activity"/>
    <property type="evidence" value="ECO:0007669"/>
    <property type="project" value="InterPro"/>
</dbReference>
<evidence type="ECO:0000256" key="1">
    <source>
        <dbReference type="SAM" id="MobiDB-lite"/>
    </source>
</evidence>
<evidence type="ECO:0000313" key="3">
    <source>
        <dbReference type="EMBL" id="TWB70792.1"/>
    </source>
</evidence>
<protein>
    <submittedName>
        <fullName evidence="3">Putative AbiEii toxin of type IV toxin-antitoxin system</fullName>
    </submittedName>
</protein>
<reference evidence="3 4" key="1">
    <citation type="submission" date="2019-06" db="EMBL/GenBank/DDBJ databases">
        <title>Genomic Encyclopedia of Type Strains, Phase IV (KMG-V): Genome sequencing to study the core and pangenomes of soil and plant-associated prokaryotes.</title>
        <authorList>
            <person name="Whitman W."/>
        </authorList>
    </citation>
    <scope>NUCLEOTIDE SEQUENCE [LARGE SCALE GENOMIC DNA]</scope>
    <source>
        <strain evidence="3 4">BR 12005</strain>
    </source>
</reference>
<accession>A0A560JI12</accession>
<feature type="region of interest" description="Disordered" evidence="1">
    <location>
        <begin position="435"/>
        <end position="459"/>
    </location>
</feature>
<gene>
    <name evidence="3" type="ORF">FBZ87_107176</name>
</gene>
<sequence>MAASAPLSIIRIEVDKLFGYHDYVLPKEQKDIHRFFILYGDNGSGKTTILRIIYGLLVPKSVPDARSFIMRTTFQSVRVYLSDGTKVAAERPIGVLNGKFTFVLDQPGREVVRLDLGSDDDRPVQAPQSIPVISALKELGLSVYFLPDDRKSADLDRKDMRNEISLYRDELGNIQRFPGNTSDNQTRHLEIRPSISQVFSWIRSQVIKGSRVGDENSASIYRSVINRIATHTARNDEEPTDNKAELIRRIEDLGASTKDFSTYGLMRQFDYEYLLKQIELTHGENRKLVLGILKPYIDGIEARKDALKPSYEAVHRFVNNANMLLHPKKVIFSITEGFTILDKKKRKINPDLLSSGEKQIFLIFCHSILSRSRGGIFIIDEPELSLNIKWQRQILDRISNIAGDTPIQFILATHSIDLLAEHRSSTVQLKDIVNGDEKEAEGEDSREWENEEATDGEIL</sequence>
<dbReference type="RefSeq" id="WP_145612324.1">
    <property type="nucleotide sequence ID" value="NZ_VITV01000007.1"/>
</dbReference>
<evidence type="ECO:0000313" key="4">
    <source>
        <dbReference type="Proteomes" id="UP000320516"/>
    </source>
</evidence>
<feature type="compositionally biased region" description="Basic and acidic residues" evidence="1">
    <location>
        <begin position="435"/>
        <end position="448"/>
    </location>
</feature>
<dbReference type="InterPro" id="IPR027417">
    <property type="entry name" value="P-loop_NTPase"/>
</dbReference>
<dbReference type="SUPFAM" id="SSF52540">
    <property type="entry name" value="P-loop containing nucleoside triphosphate hydrolases"/>
    <property type="match status" value="1"/>
</dbReference>
<dbReference type="InterPro" id="IPR003593">
    <property type="entry name" value="AAA+_ATPase"/>
</dbReference>
<dbReference type="EMBL" id="VITV01000007">
    <property type="protein sequence ID" value="TWB70792.1"/>
    <property type="molecule type" value="Genomic_DNA"/>
</dbReference>